<feature type="compositionally biased region" description="Polar residues" evidence="1">
    <location>
        <begin position="120"/>
        <end position="132"/>
    </location>
</feature>
<dbReference type="Proteomes" id="UP000028828">
    <property type="component" value="Unassembled WGS sequence"/>
</dbReference>
<reference evidence="3 4" key="1">
    <citation type="submission" date="2014-03" db="EMBL/GenBank/DDBJ databases">
        <authorList>
            <person name="Sibley D."/>
            <person name="Venepally P."/>
            <person name="Karamycheva S."/>
            <person name="Hadjithomas M."/>
            <person name="Khan A."/>
            <person name="Brunk B."/>
            <person name="Roos D."/>
            <person name="Caler E."/>
            <person name="Lorenzi H."/>
        </authorList>
    </citation>
    <scope>NUCLEOTIDE SEQUENCE [LARGE SCALE GENOMIC DNA]</scope>
    <source>
        <strain evidence="4">p89</strain>
    </source>
</reference>
<gene>
    <name evidence="3" type="ORF">TGP89_217410</name>
</gene>
<keyword evidence="2" id="KW-0472">Membrane</keyword>
<feature type="compositionally biased region" description="Pro residues" evidence="1">
    <location>
        <begin position="142"/>
        <end position="152"/>
    </location>
</feature>
<feature type="compositionally biased region" description="Polar residues" evidence="1">
    <location>
        <begin position="748"/>
        <end position="757"/>
    </location>
</feature>
<dbReference type="VEuPathDB" id="ToxoDB:TGP89_217410"/>
<name>A0A086K069_TOXGO</name>
<feature type="transmembrane region" description="Helical" evidence="2">
    <location>
        <begin position="12"/>
        <end position="34"/>
    </location>
</feature>
<feature type="region of interest" description="Disordered" evidence="1">
    <location>
        <begin position="67"/>
        <end position="163"/>
    </location>
</feature>
<comment type="caution">
    <text evidence="3">The sequence shown here is derived from an EMBL/GenBank/DDBJ whole genome shotgun (WGS) entry which is preliminary data.</text>
</comment>
<protein>
    <submittedName>
        <fullName evidence="3">Putative transmembrane protein</fullName>
    </submittedName>
</protein>
<organism evidence="3 4">
    <name type="scientific">Toxoplasma gondii p89</name>
    <dbReference type="NCBI Taxonomy" id="943119"/>
    <lineage>
        <taxon>Eukaryota</taxon>
        <taxon>Sar</taxon>
        <taxon>Alveolata</taxon>
        <taxon>Apicomplexa</taxon>
        <taxon>Conoidasida</taxon>
        <taxon>Coccidia</taxon>
        <taxon>Eucoccidiorida</taxon>
        <taxon>Eimeriorina</taxon>
        <taxon>Sarcocystidae</taxon>
        <taxon>Toxoplasma</taxon>
    </lineage>
</organism>
<accession>A0A086K069</accession>
<feature type="region of interest" description="Disordered" evidence="1">
    <location>
        <begin position="726"/>
        <end position="875"/>
    </location>
</feature>
<sequence>MVVVTGHQRCSFLTKMGSSSAVLLPLLALLAGLYSTPFSVSSENLGGSASLVDFEAASASSLLQLGLASAPSEPNPPDSPAAAPQPEGDNVPVPAAQLASSEKPGNDAGHLSAEVLGDSDGSNRASPPAQSTGGHGSDGGTPPEPQLQPSPLPGGAGSSGDEDVQTTAKEIFDYFVSGHGEQLLTCAEWQPRNMWPRLTRRFCRRFRSSNLVENCEQAAVSLQEKMKELYIQPGPNPVPEVMKGLGLQLVHPTIPRGETAASINALGQTLAAVAASDVSRVQANIPTQTCSARRILERLGRKDRRERRKHRRNADAAAHARRDAALRYLLFLDQVPEPDPVLIGLVVHLVDMKPCWRRTQKGETYPLRTGPKLLEVRTRDAISHAFAGALLTAFYKPTEQCQGDSLPYNCAVLLGSLQARDSIAAVAEKVVEAASEQTQDLSLSSSLPAQEGGATLSSTEIPTQDAVTDALLHVRLRGYYTTRTILATAGKTGSFVGFLGRSKIMSKLVAKIITVVKPLVTRRLGSEAELLTGLQLQQGESKATRDFFVEQMSATVICGTGRIGLGNVTSKLLYRILGSASPLASGSETSTSFLNLESPSLLDFSPPHSYVNVAVAGGQLPRRGVLGASRALAPVSLVSLTQKKGKNKSWSRQKPGLFIGGILLMGIAVGCGVGFSFLWAAPWAATLAAVAVAAFLIFTVLMIIIGQKASLHRWFLKGARAGQKAQKARDDLQRRRQQLQNRVAATAGPQNGFNANSGTGGPNAVVGTVPYRPPSPQNHPAGYYTSRDYGQHQPTYGGQPYAPQGYGQHQPTYGEQPYAPRGYGQHQPTYGEQPYAPRGYGQHQSSYGGQPYAPQGYGQQQPGNGASTLPIYREQ</sequence>
<keyword evidence="2 3" id="KW-0812">Transmembrane</keyword>
<feature type="compositionally biased region" description="Low complexity" evidence="1">
    <location>
        <begin position="839"/>
        <end position="863"/>
    </location>
</feature>
<dbReference type="OrthoDB" id="333698at2759"/>
<feature type="transmembrane region" description="Helical" evidence="2">
    <location>
        <begin position="683"/>
        <end position="705"/>
    </location>
</feature>
<keyword evidence="2" id="KW-1133">Transmembrane helix</keyword>
<evidence type="ECO:0000313" key="3">
    <source>
        <dbReference type="EMBL" id="KFG37787.1"/>
    </source>
</evidence>
<dbReference type="EMBL" id="AEYI02001408">
    <property type="protein sequence ID" value="KFG37787.1"/>
    <property type="molecule type" value="Genomic_DNA"/>
</dbReference>
<feature type="transmembrane region" description="Helical" evidence="2">
    <location>
        <begin position="656"/>
        <end position="677"/>
    </location>
</feature>
<evidence type="ECO:0000256" key="1">
    <source>
        <dbReference type="SAM" id="MobiDB-lite"/>
    </source>
</evidence>
<feature type="compositionally biased region" description="Low complexity" evidence="1">
    <location>
        <begin position="793"/>
        <end position="811"/>
    </location>
</feature>
<dbReference type="AlphaFoldDB" id="A0A086K069"/>
<evidence type="ECO:0000256" key="2">
    <source>
        <dbReference type="SAM" id="Phobius"/>
    </source>
</evidence>
<evidence type="ECO:0000313" key="4">
    <source>
        <dbReference type="Proteomes" id="UP000028828"/>
    </source>
</evidence>
<proteinExistence type="predicted"/>